<comment type="caution">
    <text evidence="4">The sequence shown here is derived from an EMBL/GenBank/DDBJ whole genome shotgun (WGS) entry which is preliminary data.</text>
</comment>
<name>A0ABS8AYP4_9BACT</name>
<dbReference type="InterPro" id="IPR011010">
    <property type="entry name" value="DNA_brk_join_enz"/>
</dbReference>
<gene>
    <name evidence="4" type="ORF">LGH74_23310</name>
</gene>
<protein>
    <submittedName>
        <fullName evidence="4">Tyrosine-type recombinase/integrase</fullName>
    </submittedName>
</protein>
<dbReference type="SUPFAM" id="SSF56349">
    <property type="entry name" value="DNA breaking-rejoining enzymes"/>
    <property type="match status" value="1"/>
</dbReference>
<dbReference type="Proteomes" id="UP001165296">
    <property type="component" value="Unassembled WGS sequence"/>
</dbReference>
<dbReference type="Gene3D" id="1.10.150.130">
    <property type="match status" value="1"/>
</dbReference>
<dbReference type="InterPro" id="IPR010998">
    <property type="entry name" value="Integrase_recombinase_N"/>
</dbReference>
<dbReference type="Pfam" id="PF00589">
    <property type="entry name" value="Phage_integrase"/>
    <property type="match status" value="1"/>
</dbReference>
<feature type="domain" description="Tyr recombinase" evidence="3">
    <location>
        <begin position="135"/>
        <end position="328"/>
    </location>
</feature>
<dbReference type="InterPro" id="IPR052925">
    <property type="entry name" value="Phage_Integrase-like_Recomb"/>
</dbReference>
<organism evidence="4 5">
    <name type="scientific">Hymenobacter lucidus</name>
    <dbReference type="NCBI Taxonomy" id="2880930"/>
    <lineage>
        <taxon>Bacteria</taxon>
        <taxon>Pseudomonadati</taxon>
        <taxon>Bacteroidota</taxon>
        <taxon>Cytophagia</taxon>
        <taxon>Cytophagales</taxon>
        <taxon>Hymenobacteraceae</taxon>
        <taxon>Hymenobacter</taxon>
    </lineage>
</organism>
<evidence type="ECO:0000313" key="5">
    <source>
        <dbReference type="Proteomes" id="UP001165296"/>
    </source>
</evidence>
<evidence type="ECO:0000256" key="1">
    <source>
        <dbReference type="ARBA" id="ARBA00023125"/>
    </source>
</evidence>
<dbReference type="Gene3D" id="1.10.443.10">
    <property type="entry name" value="Intergrase catalytic core"/>
    <property type="match status" value="1"/>
</dbReference>
<reference evidence="4" key="1">
    <citation type="submission" date="2021-10" db="EMBL/GenBank/DDBJ databases">
        <authorList>
            <person name="Dean J.D."/>
            <person name="Kim M.K."/>
            <person name="Newey C.N."/>
            <person name="Stoker T.S."/>
            <person name="Thompson D.W."/>
            <person name="Grose J.H."/>
        </authorList>
    </citation>
    <scope>NUCLEOTIDE SEQUENCE</scope>
    <source>
        <strain evidence="4">BT178</strain>
    </source>
</reference>
<dbReference type="InterPro" id="IPR013762">
    <property type="entry name" value="Integrase-like_cat_sf"/>
</dbReference>
<dbReference type="RefSeq" id="WP_226180308.1">
    <property type="nucleotide sequence ID" value="NZ_JAJADR010000013.1"/>
</dbReference>
<keyword evidence="5" id="KW-1185">Reference proteome</keyword>
<dbReference type="SUPFAM" id="SSF47823">
    <property type="entry name" value="lambda integrase-like, N-terminal domain"/>
    <property type="match status" value="1"/>
</dbReference>
<dbReference type="InterPro" id="IPR002104">
    <property type="entry name" value="Integrase_catalytic"/>
</dbReference>
<evidence type="ECO:0000256" key="2">
    <source>
        <dbReference type="ARBA" id="ARBA00023172"/>
    </source>
</evidence>
<evidence type="ECO:0000259" key="3">
    <source>
        <dbReference type="PROSITE" id="PS51898"/>
    </source>
</evidence>
<sequence>MKYKSSTTWPPIMSQWPLCSADESDSLDALLDEARVFIARGMLGAESTQCAYAGDWKRFASWCEDHGVPSLPAEARTVCFFLTYLAQNKKVATIQRCLAAINKTHEVAELPNPALDKSVKHTLRGIKRKLGVLQKLAPAFTINYFKECILAIDLSKPNGLRDRALLLLGLAGAFRRSEIANINIQDLEWHEEYLIINIPHSKTNQCGDVEQKVIFFSSNPLVCPMKALQAWLEFLQTNKYASGPLFVSFHRGNRISRRRLTPYRLNLMVKERLGSKFSAHSLRVSFITNAKLRGASDDAVMNQSKHRTKAMIGHYTRSDKSHRYNYTAGLGL</sequence>
<proteinExistence type="predicted"/>
<keyword evidence="1" id="KW-0238">DNA-binding</keyword>
<dbReference type="EMBL" id="JAJADR010000013">
    <property type="protein sequence ID" value="MCB2410934.1"/>
    <property type="molecule type" value="Genomic_DNA"/>
</dbReference>
<keyword evidence="2" id="KW-0233">DNA recombination</keyword>
<dbReference type="PANTHER" id="PTHR34605:SF4">
    <property type="entry name" value="DNA ADENINE METHYLTRANSFERASE"/>
    <property type="match status" value="1"/>
</dbReference>
<evidence type="ECO:0000313" key="4">
    <source>
        <dbReference type="EMBL" id="MCB2410934.1"/>
    </source>
</evidence>
<accession>A0ABS8AYP4</accession>
<dbReference type="PROSITE" id="PS51898">
    <property type="entry name" value="TYR_RECOMBINASE"/>
    <property type="match status" value="1"/>
</dbReference>
<dbReference type="PANTHER" id="PTHR34605">
    <property type="entry name" value="PHAGE_INTEGRASE DOMAIN-CONTAINING PROTEIN"/>
    <property type="match status" value="1"/>
</dbReference>